<evidence type="ECO:0000256" key="2">
    <source>
        <dbReference type="ARBA" id="ARBA00022730"/>
    </source>
</evidence>
<evidence type="ECO:0000313" key="7">
    <source>
        <dbReference type="EMBL" id="KRN05489.1"/>
    </source>
</evidence>
<dbReference type="AlphaFoldDB" id="A0A023CVF0"/>
<organism evidence="7 8">
    <name type="scientific">Liquorilactobacillus sucicola DSM 21376 = JCM 15457</name>
    <dbReference type="NCBI Taxonomy" id="1423806"/>
    <lineage>
        <taxon>Bacteria</taxon>
        <taxon>Bacillati</taxon>
        <taxon>Bacillota</taxon>
        <taxon>Bacilli</taxon>
        <taxon>Lactobacillales</taxon>
        <taxon>Lactobacillaceae</taxon>
        <taxon>Liquorilactobacillus</taxon>
    </lineage>
</organism>
<reference evidence="7 8" key="1">
    <citation type="journal article" date="2015" name="Genome Announc.">
        <title>Expanding the biotechnology potential of lactobacilli through comparative genomics of 213 strains and associated genera.</title>
        <authorList>
            <person name="Sun Z."/>
            <person name="Harris H.M."/>
            <person name="McCann A."/>
            <person name="Guo C."/>
            <person name="Argimon S."/>
            <person name="Zhang W."/>
            <person name="Yang X."/>
            <person name="Jeffery I.B."/>
            <person name="Cooney J.C."/>
            <person name="Kagawa T.F."/>
            <person name="Liu W."/>
            <person name="Song Y."/>
            <person name="Salvetti E."/>
            <person name="Wrobel A."/>
            <person name="Rasinkangas P."/>
            <person name="Parkhill J."/>
            <person name="Rea M.C."/>
            <person name="O'Sullivan O."/>
            <person name="Ritari J."/>
            <person name="Douillard F.P."/>
            <person name="Paul Ross R."/>
            <person name="Yang R."/>
            <person name="Briner A.E."/>
            <person name="Felis G.E."/>
            <person name="de Vos W.M."/>
            <person name="Barrangou R."/>
            <person name="Klaenhammer T.R."/>
            <person name="Caufield P.W."/>
            <person name="Cui Y."/>
            <person name="Zhang H."/>
            <person name="O'Toole P.W."/>
        </authorList>
    </citation>
    <scope>NUCLEOTIDE SEQUENCE [LARGE SCALE GENOMIC DNA]</scope>
    <source>
        <strain evidence="7 8">DSM 21376</strain>
    </source>
</reference>
<dbReference type="InterPro" id="IPR008532">
    <property type="entry name" value="NFACT_RNA-bd"/>
</dbReference>
<feature type="coiled-coil region" evidence="5">
    <location>
        <begin position="368"/>
        <end position="402"/>
    </location>
</feature>
<dbReference type="Gene3D" id="3.40.970.40">
    <property type="entry name" value="fibrinogen binding protein from staphylococcus aureus domain like"/>
    <property type="match status" value="1"/>
</dbReference>
<dbReference type="eggNOG" id="COG1293">
    <property type="taxonomic scope" value="Bacteria"/>
</dbReference>
<dbReference type="FunFam" id="2.30.310.10:FF:000004">
    <property type="entry name" value="Fibronectin-binding protein A"/>
    <property type="match status" value="1"/>
</dbReference>
<dbReference type="PATRIC" id="fig|1423806.3.peg.2081"/>
<keyword evidence="8" id="KW-1185">Reference proteome</keyword>
<dbReference type="Pfam" id="PF05833">
    <property type="entry name" value="NFACT_N"/>
    <property type="match status" value="1"/>
</dbReference>
<dbReference type="Proteomes" id="UP000050961">
    <property type="component" value="Unassembled WGS sequence"/>
</dbReference>
<evidence type="ECO:0000256" key="3">
    <source>
        <dbReference type="ARBA" id="ARBA00022884"/>
    </source>
</evidence>
<dbReference type="PANTHER" id="PTHR15239">
    <property type="entry name" value="NUCLEAR EXPORT MEDIATOR FACTOR NEMF"/>
    <property type="match status" value="1"/>
</dbReference>
<evidence type="ECO:0000313" key="8">
    <source>
        <dbReference type="Proteomes" id="UP000050961"/>
    </source>
</evidence>
<dbReference type="HAMAP" id="MF_00844_B">
    <property type="entry name" value="RqcH_B"/>
    <property type="match status" value="1"/>
</dbReference>
<dbReference type="GO" id="GO:0043023">
    <property type="term" value="F:ribosomal large subunit binding"/>
    <property type="evidence" value="ECO:0007669"/>
    <property type="project" value="UniProtKB-UniRule"/>
</dbReference>
<feature type="coiled-coil region" evidence="5">
    <location>
        <begin position="291"/>
        <end position="318"/>
    </location>
</feature>
<dbReference type="PANTHER" id="PTHR15239:SF6">
    <property type="entry name" value="RIBOSOME QUALITY CONTROL COMPLEX SUBUNIT NEMF"/>
    <property type="match status" value="1"/>
</dbReference>
<accession>A0A023CVF0</accession>
<comment type="function">
    <text evidence="5">Key component of the ribosome quality control system (RQC), a ribosome-associated complex that mediates the extraction of incompletely synthesized nascent chains from stalled ribosomes and their subsequent degradation. RqcH recruits Ala-charged tRNA, and with RqcP directs the elongation of stalled nascent chains on 50S ribosomal subunits, leading to non-templated C-terminal alanine extensions (Ala tail). The Ala tail promotes nascent chain degradation. May add between 1 and at least 8 Ala residues. Binds to stalled 50S ribosomal subunits.</text>
</comment>
<sequence length="566" mass="65005">MPFDGLFTHAMVHELQKLVSGRVGRISQPFPNEVIITIRAQRHNFPLLLSAHPNYARIQISDMPYKNPPVPTNFTMTLRKYLEGAKLIKVEQLENDRVVYLSFETRNELGDRMPLLLSIEIMGRYSNVILINQTKNLIIDTIKHIGPDQNRFRTLLPGVPYNKPPKQKRLDPFTDDSKRYLKLIEEYPNREVLADELSKTYQGVAREHAIHLAECLHQHAQDPVAGWHQVLSKTAAPVPSIVVGKRPFFTCFAYPVKKTKQTFSTLSELLDTFYRDKATSDRVQQQGSQLIHVIKNNLHKNRKKLKKLQKELNSTAKADQYRVKGELLTTYLFQIKRGMTTIELPNYYADGKMVKIALSNQLTPSQNAQKYFKKYQKLKNAVSFLEQQIELTQSEINYLEELQAQIELADPQDLPDIKIELQQQGYLKAQKQKKHGKVRKEKVSQPAIYFSSDNTKIAVGKNNLQNDRLTLKTARKDYIWLHAKNIPGSHVIIYSNEPSEQTLLEAANLAAYFSKSRDSASVPVDYVQVKRIRKPNGAKPGFVIYEGQKTLFVTPQRELIDSLKKG</sequence>
<gene>
    <name evidence="5" type="primary">rqcH</name>
    <name evidence="7" type="ORF">FD15_GL002045</name>
</gene>
<evidence type="ECO:0000256" key="4">
    <source>
        <dbReference type="ARBA" id="ARBA00022917"/>
    </source>
</evidence>
<feature type="domain" description="NFACT RNA-binding" evidence="6">
    <location>
        <begin position="448"/>
        <end position="537"/>
    </location>
</feature>
<keyword evidence="4 5" id="KW-0648">Protein biosynthesis</keyword>
<keyword evidence="2 5" id="KW-0699">rRNA-binding</keyword>
<comment type="similarity">
    <text evidence="5">Belongs to the NEMF family.</text>
</comment>
<dbReference type="Pfam" id="PF05670">
    <property type="entry name" value="NFACT-R_1"/>
    <property type="match status" value="1"/>
</dbReference>
<dbReference type="STRING" id="1423806.FD15_GL002045"/>
<keyword evidence="5" id="KW-0175">Coiled coil</keyword>
<dbReference type="GO" id="GO:0000049">
    <property type="term" value="F:tRNA binding"/>
    <property type="evidence" value="ECO:0007669"/>
    <property type="project" value="UniProtKB-UniRule"/>
</dbReference>
<dbReference type="GO" id="GO:0019843">
    <property type="term" value="F:rRNA binding"/>
    <property type="evidence" value="ECO:0007669"/>
    <property type="project" value="UniProtKB-UniRule"/>
</dbReference>
<evidence type="ECO:0000256" key="1">
    <source>
        <dbReference type="ARBA" id="ARBA00022555"/>
    </source>
</evidence>
<keyword evidence="3 5" id="KW-0694">RNA-binding</keyword>
<proteinExistence type="inferred from homology"/>
<keyword evidence="1 5" id="KW-0820">tRNA-binding</keyword>
<comment type="caution">
    <text evidence="7">The sequence shown here is derived from an EMBL/GenBank/DDBJ whole genome shotgun (WGS) entry which is preliminary data.</text>
</comment>
<dbReference type="GO" id="GO:1990112">
    <property type="term" value="C:RQC complex"/>
    <property type="evidence" value="ECO:0007669"/>
    <property type="project" value="TreeGrafter"/>
</dbReference>
<name>A0A023CVF0_9LACO</name>
<protein>
    <recommendedName>
        <fullName evidence="5">Rqc2 homolog RqcH</fullName>
        <shortName evidence="5">RqcH</shortName>
    </recommendedName>
</protein>
<dbReference type="OrthoDB" id="9766163at2"/>
<comment type="subunit">
    <text evidence="5">Associates with stalled 50S ribosomal subunits. Binds to RqcP.</text>
</comment>
<dbReference type="RefSeq" id="WP_034987032.1">
    <property type="nucleotide sequence ID" value="NZ_AYZF01000017.1"/>
</dbReference>
<evidence type="ECO:0000259" key="6">
    <source>
        <dbReference type="Pfam" id="PF05670"/>
    </source>
</evidence>
<dbReference type="GO" id="GO:0072344">
    <property type="term" value="P:rescue of stalled ribosome"/>
    <property type="evidence" value="ECO:0007669"/>
    <property type="project" value="UniProtKB-UniRule"/>
</dbReference>
<evidence type="ECO:0000256" key="5">
    <source>
        <dbReference type="HAMAP-Rule" id="MF_00844"/>
    </source>
</evidence>
<dbReference type="EMBL" id="AYZF01000017">
    <property type="protein sequence ID" value="KRN05489.1"/>
    <property type="molecule type" value="Genomic_DNA"/>
</dbReference>
<dbReference type="InterPro" id="IPR043682">
    <property type="entry name" value="RqcH_bacterial"/>
</dbReference>
<dbReference type="Gene3D" id="2.30.310.10">
    <property type="entry name" value="ibrinogen binding protein from staphylococcus aureus domain"/>
    <property type="match status" value="1"/>
</dbReference>
<dbReference type="InterPro" id="IPR051608">
    <property type="entry name" value="RQC_Subunit_NEMF"/>
</dbReference>